<sequence length="92" mass="10396">MLSIQNLSKVDLLYEMWKHQRAASFFGGGKGPDFDYEAAKDAVKGYVDYFCGRAIKTNLSEDTLSDAGDGTLEKIVQNMYKITSLFFFYANE</sequence>
<evidence type="ECO:0000313" key="1">
    <source>
        <dbReference type="EMBL" id="QHT90627.1"/>
    </source>
</evidence>
<dbReference type="EMBL" id="MN740156">
    <property type="protein sequence ID" value="QHT90627.1"/>
    <property type="molecule type" value="Genomic_DNA"/>
</dbReference>
<proteinExistence type="predicted"/>
<dbReference type="AlphaFoldDB" id="A0A6C0IDY5"/>
<reference evidence="1" key="1">
    <citation type="journal article" date="2020" name="Nature">
        <title>Giant virus diversity and host interactions through global metagenomics.</title>
        <authorList>
            <person name="Schulz F."/>
            <person name="Roux S."/>
            <person name="Paez-Espino D."/>
            <person name="Jungbluth S."/>
            <person name="Walsh D.A."/>
            <person name="Denef V.J."/>
            <person name="McMahon K.D."/>
            <person name="Konstantinidis K.T."/>
            <person name="Eloe-Fadrosh E.A."/>
            <person name="Kyrpides N.C."/>
            <person name="Woyke T."/>
        </authorList>
    </citation>
    <scope>NUCLEOTIDE SEQUENCE</scope>
    <source>
        <strain evidence="1">GVMAG-M-3300023184-71</strain>
    </source>
</reference>
<name>A0A6C0IDY5_9ZZZZ</name>
<accession>A0A6C0IDY5</accession>
<organism evidence="1">
    <name type="scientific">viral metagenome</name>
    <dbReference type="NCBI Taxonomy" id="1070528"/>
    <lineage>
        <taxon>unclassified sequences</taxon>
        <taxon>metagenomes</taxon>
        <taxon>organismal metagenomes</taxon>
    </lineage>
</organism>
<protein>
    <submittedName>
        <fullName evidence="1">Uncharacterized protein</fullName>
    </submittedName>
</protein>